<dbReference type="NCBIfam" id="TIGR00050">
    <property type="entry name" value="rRNA_methyl_1"/>
    <property type="match status" value="1"/>
</dbReference>
<dbReference type="PANTHER" id="PTHR42786:SF2">
    <property type="entry name" value="TRNA (CYTIDINE_URIDINE-2'-O-)-METHYLTRANSFERASE TRMJ"/>
    <property type="match status" value="1"/>
</dbReference>
<gene>
    <name evidence="6" type="ORF">BEU02_00530</name>
</gene>
<comment type="similarity">
    <text evidence="1">Belongs to the class IV-like SAM-binding methyltransferase superfamily. RNA methyltransferase TrmH family.</text>
</comment>
<dbReference type="AlphaFoldDB" id="A0A1J5TM59"/>
<dbReference type="GO" id="GO:0008173">
    <property type="term" value="F:RNA methyltransferase activity"/>
    <property type="evidence" value="ECO:0007669"/>
    <property type="project" value="InterPro"/>
</dbReference>
<proteinExistence type="inferred from homology"/>
<keyword evidence="3" id="KW-0808">Transferase</keyword>
<dbReference type="CDD" id="cd18093">
    <property type="entry name" value="SpoU-like_TrmJ"/>
    <property type="match status" value="1"/>
</dbReference>
<dbReference type="InterPro" id="IPR001537">
    <property type="entry name" value="SpoU_MeTrfase"/>
</dbReference>
<dbReference type="Gene3D" id="3.40.1280.10">
    <property type="match status" value="1"/>
</dbReference>
<dbReference type="PIRSF" id="PIRSF004808">
    <property type="entry name" value="LasT"/>
    <property type="match status" value="1"/>
</dbReference>
<dbReference type="SUPFAM" id="SSF75217">
    <property type="entry name" value="alpha/beta knot"/>
    <property type="match status" value="1"/>
</dbReference>
<organism evidence="6 7">
    <name type="scientific">Marine Group III euryarchaeote CG-Epi5</name>
    <dbReference type="NCBI Taxonomy" id="1888999"/>
    <lineage>
        <taxon>Archaea</taxon>
        <taxon>Methanobacteriati</taxon>
        <taxon>Thermoplasmatota</taxon>
        <taxon>Thermoplasmata</taxon>
        <taxon>Candidatus Thermoprofundales</taxon>
    </lineage>
</organism>
<evidence type="ECO:0000256" key="3">
    <source>
        <dbReference type="ARBA" id="ARBA00022679"/>
    </source>
</evidence>
<feature type="domain" description="tRNA/rRNA methyltransferase SpoU type" evidence="5">
    <location>
        <begin position="16"/>
        <end position="165"/>
    </location>
</feature>
<dbReference type="GO" id="GO:0002128">
    <property type="term" value="P:tRNA nucleoside ribose methylation"/>
    <property type="evidence" value="ECO:0007669"/>
    <property type="project" value="TreeGrafter"/>
</dbReference>
<dbReference type="GO" id="GO:0003723">
    <property type="term" value="F:RNA binding"/>
    <property type="evidence" value="ECO:0007669"/>
    <property type="project" value="InterPro"/>
</dbReference>
<comment type="caution">
    <text evidence="6">The sequence shown here is derived from an EMBL/GenBank/DDBJ whole genome shotgun (WGS) entry which is preliminary data.</text>
</comment>
<evidence type="ECO:0000256" key="1">
    <source>
        <dbReference type="ARBA" id="ARBA00007228"/>
    </source>
</evidence>
<evidence type="ECO:0000259" key="5">
    <source>
        <dbReference type="Pfam" id="PF00588"/>
    </source>
</evidence>
<accession>A0A1J5TM59</accession>
<dbReference type="InterPro" id="IPR004384">
    <property type="entry name" value="RNA_MeTrfase_TrmJ/LasT"/>
</dbReference>
<evidence type="ECO:0000256" key="2">
    <source>
        <dbReference type="ARBA" id="ARBA00022603"/>
    </source>
</evidence>
<dbReference type="GO" id="GO:0005829">
    <property type="term" value="C:cytosol"/>
    <property type="evidence" value="ECO:0007669"/>
    <property type="project" value="TreeGrafter"/>
</dbReference>
<dbReference type="InterPro" id="IPR029026">
    <property type="entry name" value="tRNA_m1G_MTases_N"/>
</dbReference>
<protein>
    <recommendedName>
        <fullName evidence="5">tRNA/rRNA methyltransferase SpoU type domain-containing protein</fullName>
    </recommendedName>
</protein>
<dbReference type="Gene3D" id="1.10.8.590">
    <property type="match status" value="1"/>
</dbReference>
<dbReference type="InterPro" id="IPR029028">
    <property type="entry name" value="Alpha/beta_knot_MTases"/>
</dbReference>
<evidence type="ECO:0000313" key="7">
    <source>
        <dbReference type="Proteomes" id="UP000183686"/>
    </source>
</evidence>
<evidence type="ECO:0000256" key="4">
    <source>
        <dbReference type="ARBA" id="ARBA00022691"/>
    </source>
</evidence>
<dbReference type="Proteomes" id="UP000183686">
    <property type="component" value="Unassembled WGS sequence"/>
</dbReference>
<dbReference type="PANTHER" id="PTHR42786">
    <property type="entry name" value="TRNA/RRNA METHYLTRANSFERASE"/>
    <property type="match status" value="1"/>
</dbReference>
<dbReference type="EMBL" id="MIYW01000017">
    <property type="protein sequence ID" value="OIR22031.1"/>
    <property type="molecule type" value="Genomic_DNA"/>
</dbReference>
<dbReference type="Pfam" id="PF00588">
    <property type="entry name" value="SpoU_methylase"/>
    <property type="match status" value="1"/>
</dbReference>
<evidence type="ECO:0000313" key="6">
    <source>
        <dbReference type="EMBL" id="OIR22031.1"/>
    </source>
</evidence>
<keyword evidence="4" id="KW-0949">S-adenosyl-L-methionine</keyword>
<sequence length="244" mass="27946">MSLRESYLKVLLWLTLRIVLVEPQHPGNIGAVARAMANFGLTDLAMVNGRELADESYARSKSGRPILENSKRYKTIEEAIANCDIAIGTSGIRPEGDKRWFRAPQDVKKINDIIAERENPALLFGRENYGLYREELALCEATITIPTNPEYPILNLSHAVALVLYEIKRKDRVKSLKKRKSVSQDEFERLVDRIMDLLENSSYPERRLDRSRTTLRRLISRGNPDEGEYENLMGIFKAIKIGKR</sequence>
<reference evidence="6 7" key="1">
    <citation type="submission" date="2016-08" db="EMBL/GenBank/DDBJ databases">
        <title>New Insights into Marine Group III Euryarchaeota, from dark to light.</title>
        <authorList>
            <person name="Haro-Moreno J.M."/>
            <person name="Rodriguez-Valera F."/>
            <person name="Lopez-Garcia P."/>
            <person name="Moreira D."/>
            <person name="Martin-Cuadrado A.B."/>
        </authorList>
    </citation>
    <scope>NUCLEOTIDE SEQUENCE [LARGE SCALE GENOMIC DNA]</scope>
    <source>
        <strain evidence="6">CG-Epi5</strain>
    </source>
</reference>
<keyword evidence="2" id="KW-0489">Methyltransferase</keyword>
<name>A0A1J5TM59_9ARCH</name>